<keyword evidence="1" id="KW-0175">Coiled coil</keyword>
<dbReference type="EMBL" id="BSXW01000305">
    <property type="protein sequence ID" value="GMF18045.1"/>
    <property type="molecule type" value="Genomic_DNA"/>
</dbReference>
<organism evidence="3 4">
    <name type="scientific">Phytophthora lilii</name>
    <dbReference type="NCBI Taxonomy" id="2077276"/>
    <lineage>
        <taxon>Eukaryota</taxon>
        <taxon>Sar</taxon>
        <taxon>Stramenopiles</taxon>
        <taxon>Oomycota</taxon>
        <taxon>Peronosporomycetes</taxon>
        <taxon>Peronosporales</taxon>
        <taxon>Peronosporaceae</taxon>
        <taxon>Phytophthora</taxon>
    </lineage>
</organism>
<dbReference type="Proteomes" id="UP001165083">
    <property type="component" value="Unassembled WGS sequence"/>
</dbReference>
<feature type="coiled-coil region" evidence="1">
    <location>
        <begin position="127"/>
        <end position="158"/>
    </location>
</feature>
<evidence type="ECO:0000313" key="4">
    <source>
        <dbReference type="Proteomes" id="UP001165083"/>
    </source>
</evidence>
<sequence length="376" mass="42488">MASSFLCPPTSYSLSDNVIGGVVQRVGPLHDRFRFENDHDSREVARYTQARRMVSEESDPFRLSTEQVPQSFIGRKRLPELESLAHTATKRPTLTASQSKPKERVMKVPASRRERCRISQARYRKRQREHEEKLDEGIRQVQEEIEELEAKRQSIIRCAPTNESVWVVATEYFRLFRNGYLAPMVVPIQPAPPSIGDDSSNTQKTRTAKHTNVQLEFLQSTMSPDVTDGTACGAEALLENWRLLSLYFDDVKLQLKRLEQVGEDTLIAVTSISATITENTLRQVFPHLVDEEGELSSLGSKLLNQRLVMRGSLRFDWDASTGRVQRAESRVNALTPVLKLLGNLENVAAVFKKSLMTLEGRFVATQDTSEAPARSS</sequence>
<feature type="region of interest" description="Disordered" evidence="2">
    <location>
        <begin position="83"/>
        <end position="102"/>
    </location>
</feature>
<evidence type="ECO:0000256" key="1">
    <source>
        <dbReference type="SAM" id="Coils"/>
    </source>
</evidence>
<accession>A0A9W6TR20</accession>
<dbReference type="AlphaFoldDB" id="A0A9W6TR20"/>
<name>A0A9W6TR20_9STRA</name>
<evidence type="ECO:0000313" key="3">
    <source>
        <dbReference type="EMBL" id="GMF18045.1"/>
    </source>
</evidence>
<evidence type="ECO:0000256" key="2">
    <source>
        <dbReference type="SAM" id="MobiDB-lite"/>
    </source>
</evidence>
<keyword evidence="4" id="KW-1185">Reference proteome</keyword>
<dbReference type="CDD" id="cd14686">
    <property type="entry name" value="bZIP"/>
    <property type="match status" value="1"/>
</dbReference>
<gene>
    <name evidence="3" type="ORF">Plil01_000669100</name>
</gene>
<feature type="compositionally biased region" description="Polar residues" evidence="2">
    <location>
        <begin position="90"/>
        <end position="99"/>
    </location>
</feature>
<reference evidence="3" key="1">
    <citation type="submission" date="2023-04" db="EMBL/GenBank/DDBJ databases">
        <title>Phytophthora lilii NBRC 32176.</title>
        <authorList>
            <person name="Ichikawa N."/>
            <person name="Sato H."/>
            <person name="Tonouchi N."/>
        </authorList>
    </citation>
    <scope>NUCLEOTIDE SEQUENCE</scope>
    <source>
        <strain evidence="3">NBRC 32176</strain>
    </source>
</reference>
<protein>
    <submittedName>
        <fullName evidence="3">Unnamed protein product</fullName>
    </submittedName>
</protein>
<dbReference type="OrthoDB" id="108791at2759"/>
<comment type="caution">
    <text evidence="3">The sequence shown here is derived from an EMBL/GenBank/DDBJ whole genome shotgun (WGS) entry which is preliminary data.</text>
</comment>
<proteinExistence type="predicted"/>